<dbReference type="NCBIfam" id="NF006006">
    <property type="entry name" value="PRK08137.1"/>
    <property type="match status" value="1"/>
</dbReference>
<organism evidence="3 4">
    <name type="scientific">Pelomonas aquatica</name>
    <dbReference type="NCBI Taxonomy" id="431058"/>
    <lineage>
        <taxon>Bacteria</taxon>
        <taxon>Pseudomonadati</taxon>
        <taxon>Pseudomonadota</taxon>
        <taxon>Betaproteobacteria</taxon>
        <taxon>Burkholderiales</taxon>
        <taxon>Sphaerotilaceae</taxon>
        <taxon>Roseateles</taxon>
    </lineage>
</organism>
<dbReference type="EMBL" id="JAVDXQ010000007">
    <property type="protein sequence ID" value="MDR7299075.1"/>
    <property type="molecule type" value="Genomic_DNA"/>
</dbReference>
<dbReference type="InterPro" id="IPR023631">
    <property type="entry name" value="Amidase_dom"/>
</dbReference>
<dbReference type="EC" id="3.5.1.4" evidence="3"/>
<name>A0ABU1ZEM4_9BURK</name>
<comment type="caution">
    <text evidence="3">The sequence shown here is derived from an EMBL/GenBank/DDBJ whole genome shotgun (WGS) entry which is preliminary data.</text>
</comment>
<dbReference type="Gene3D" id="3.90.1300.10">
    <property type="entry name" value="Amidase signature (AS) domain"/>
    <property type="match status" value="1"/>
</dbReference>
<dbReference type="InterPro" id="IPR036928">
    <property type="entry name" value="AS_sf"/>
</dbReference>
<keyword evidence="4" id="KW-1185">Reference proteome</keyword>
<dbReference type="PANTHER" id="PTHR42678">
    <property type="entry name" value="AMIDASE"/>
    <property type="match status" value="1"/>
</dbReference>
<evidence type="ECO:0000256" key="1">
    <source>
        <dbReference type="SAM" id="MobiDB-lite"/>
    </source>
</evidence>
<sequence>MERRDFIQMAVAACAHTAAPSRAAAPDPQQASVAQLCSQIADGSLDAATLTAACLDRIKAIDQAGPMLRAVLTVNPEAGAIAAALDGKRRRGEPLGPLHGIPVVLKDNIATGDTMPTTVGSLALDGVRCSRDAALVQRLRAAGAVILGKSNLSEWCNARSFNSIAGWSGKGGLTRNPHALDRVCGGSSSGSAAAVAAGLVPLAIGTETDGSIVCPASICGLVGVKPTVGWSSLAGVLTISDAQDAAGPLARTVHDAALLLDAMASAPEARPVAAQLRSGSLRGRRLGIATEYLVRDAATRAVFAQALDVLKARGATLVEVRIPNRDRYGDSGMQLMVHGLKANLAAWLAEYPVEPPIRNLADVIAFNKAHAAREMAHFGQEVLEAIESRALMSADAVQRARATLRRYAATEGMDAVLQKERLDALVGTTSIPGWPSDPARRQRPDSGFTSPAAAAGYPHVTVPAGHVGLLPVGLSFVGTTWSEAELMAMAYDFEQATQARRAPRFAPAQAA</sequence>
<accession>A0ABU1ZEM4</accession>
<evidence type="ECO:0000259" key="2">
    <source>
        <dbReference type="Pfam" id="PF01425"/>
    </source>
</evidence>
<feature type="domain" description="Amidase" evidence="2">
    <location>
        <begin position="50"/>
        <end position="486"/>
    </location>
</feature>
<evidence type="ECO:0000313" key="3">
    <source>
        <dbReference type="EMBL" id="MDR7299075.1"/>
    </source>
</evidence>
<feature type="region of interest" description="Disordered" evidence="1">
    <location>
        <begin position="428"/>
        <end position="452"/>
    </location>
</feature>
<dbReference type="SUPFAM" id="SSF75304">
    <property type="entry name" value="Amidase signature (AS) enzymes"/>
    <property type="match status" value="1"/>
</dbReference>
<gene>
    <name evidence="3" type="ORF">J2X16_004443</name>
</gene>
<evidence type="ECO:0000313" key="4">
    <source>
        <dbReference type="Proteomes" id="UP001180536"/>
    </source>
</evidence>
<reference evidence="3 4" key="1">
    <citation type="submission" date="2023-07" db="EMBL/GenBank/DDBJ databases">
        <title>Sorghum-associated microbial communities from plants grown in Nebraska, USA.</title>
        <authorList>
            <person name="Schachtman D."/>
        </authorList>
    </citation>
    <scope>NUCLEOTIDE SEQUENCE [LARGE SCALE GENOMIC DNA]</scope>
    <source>
        <strain evidence="3 4">BE310</strain>
    </source>
</reference>
<dbReference type="RefSeq" id="WP_310348506.1">
    <property type="nucleotide sequence ID" value="NZ_JAVDXQ010000007.1"/>
</dbReference>
<dbReference type="Proteomes" id="UP001180536">
    <property type="component" value="Unassembled WGS sequence"/>
</dbReference>
<dbReference type="Pfam" id="PF01425">
    <property type="entry name" value="Amidase"/>
    <property type="match status" value="1"/>
</dbReference>
<dbReference type="GO" id="GO:0004040">
    <property type="term" value="F:amidase activity"/>
    <property type="evidence" value="ECO:0007669"/>
    <property type="project" value="UniProtKB-EC"/>
</dbReference>
<dbReference type="PANTHER" id="PTHR42678:SF34">
    <property type="entry name" value="OS04G0183300 PROTEIN"/>
    <property type="match status" value="1"/>
</dbReference>
<proteinExistence type="predicted"/>
<protein>
    <submittedName>
        <fullName evidence="3">Amidase</fullName>
        <ecNumber evidence="3">3.5.1.4</ecNumber>
    </submittedName>
</protein>
<keyword evidence="3" id="KW-0378">Hydrolase</keyword>